<organism evidence="2 3">
    <name type="scientific">Tetrapyrgos nigripes</name>
    <dbReference type="NCBI Taxonomy" id="182062"/>
    <lineage>
        <taxon>Eukaryota</taxon>
        <taxon>Fungi</taxon>
        <taxon>Dikarya</taxon>
        <taxon>Basidiomycota</taxon>
        <taxon>Agaricomycotina</taxon>
        <taxon>Agaricomycetes</taxon>
        <taxon>Agaricomycetidae</taxon>
        <taxon>Agaricales</taxon>
        <taxon>Marasmiineae</taxon>
        <taxon>Marasmiaceae</taxon>
        <taxon>Tetrapyrgos</taxon>
    </lineage>
</organism>
<sequence>MACPSCGGIKPYRGRCDPGNVSTRINTMLRASSLSPSSALQIQRDVEDDVRGFDWEISQLRSRLLYLEEQQELLTKHDEQLKSLSAPIRRLPVELLTHIFVAVCDGHPITFAARVPEKIGRLPFTLASVCSGWRQIVIDIPRLWSNLQIPYEYNSNHSCPEQQLRLCLVRSKSHALSVGLWDGEKSPLVRQFVEESARWQHAMIAYLLEEEFPSLASRKSFPLLETLDIRQHSFRDPHLFLFNSAPRLYSLKTTKLPPPEKTGSLHSAQSDHRSRDYLWKKHLQRRDHLQRRAPQLPEP</sequence>
<feature type="region of interest" description="Disordered" evidence="1">
    <location>
        <begin position="252"/>
        <end position="273"/>
    </location>
</feature>
<dbReference type="Proteomes" id="UP000559256">
    <property type="component" value="Unassembled WGS sequence"/>
</dbReference>
<gene>
    <name evidence="2" type="ORF">D9758_001000</name>
</gene>
<keyword evidence="3" id="KW-1185">Reference proteome</keyword>
<reference evidence="2 3" key="1">
    <citation type="journal article" date="2020" name="ISME J.">
        <title>Uncovering the hidden diversity of litter-decomposition mechanisms in mushroom-forming fungi.</title>
        <authorList>
            <person name="Floudas D."/>
            <person name="Bentzer J."/>
            <person name="Ahren D."/>
            <person name="Johansson T."/>
            <person name="Persson P."/>
            <person name="Tunlid A."/>
        </authorList>
    </citation>
    <scope>NUCLEOTIDE SEQUENCE [LARGE SCALE GENOMIC DNA]</scope>
    <source>
        <strain evidence="2 3">CBS 291.85</strain>
    </source>
</reference>
<comment type="caution">
    <text evidence="2">The sequence shown here is derived from an EMBL/GenBank/DDBJ whole genome shotgun (WGS) entry which is preliminary data.</text>
</comment>
<evidence type="ECO:0000256" key="1">
    <source>
        <dbReference type="SAM" id="MobiDB-lite"/>
    </source>
</evidence>
<name>A0A8H5GZD4_9AGAR</name>
<dbReference type="EMBL" id="JAACJM010000003">
    <property type="protein sequence ID" value="KAF5373871.1"/>
    <property type="molecule type" value="Genomic_DNA"/>
</dbReference>
<evidence type="ECO:0000313" key="3">
    <source>
        <dbReference type="Proteomes" id="UP000559256"/>
    </source>
</evidence>
<evidence type="ECO:0000313" key="2">
    <source>
        <dbReference type="EMBL" id="KAF5373871.1"/>
    </source>
</evidence>
<dbReference type="OrthoDB" id="2269034at2759"/>
<proteinExistence type="predicted"/>
<evidence type="ECO:0008006" key="4">
    <source>
        <dbReference type="Google" id="ProtNLM"/>
    </source>
</evidence>
<protein>
    <recommendedName>
        <fullName evidence="4">F-box domain-containing protein</fullName>
    </recommendedName>
</protein>
<dbReference type="AlphaFoldDB" id="A0A8H5GZD4"/>
<accession>A0A8H5GZD4</accession>